<name>K1TRP8_9ZZZZ</name>
<dbReference type="PANTHER" id="PTHR41313:SF1">
    <property type="entry name" value="DNA METHYLASE ADENINE-SPECIFIC DOMAIN-CONTAINING PROTEIN"/>
    <property type="match status" value="1"/>
</dbReference>
<dbReference type="AlphaFoldDB" id="K1TRP8"/>
<dbReference type="PANTHER" id="PTHR41313">
    <property type="entry name" value="ADENINE-SPECIFIC METHYLTRANSFERASE"/>
    <property type="match status" value="1"/>
</dbReference>
<feature type="non-terminal residue" evidence="2">
    <location>
        <position position="1"/>
    </location>
</feature>
<accession>K1TRP8</accession>
<dbReference type="InterPro" id="IPR052933">
    <property type="entry name" value="DNA_Protect_Modify"/>
</dbReference>
<dbReference type="EMBL" id="AJWZ01005639">
    <property type="protein sequence ID" value="EKC62021.1"/>
    <property type="molecule type" value="Genomic_DNA"/>
</dbReference>
<gene>
    <name evidence="2" type="ORF">OBE_08185</name>
</gene>
<sequence length="201" mass="22774">YFIAKALDQVRPGGVIAVVTSSYTMDKRTASARKYIAQRSELLGAIRLPNNAFKAAAGTEVVSDILFLQKRERMVDIEPEWVHLATNEDGIQMNSYFIDHPDMILGEMKMVSGPFGPTPTCEPYLEQPLEALLAEAVQNIHGEITAYDREEELEGDAANEENQNVSRDGGYKSYNRDSNYNRYNNDGEQRPYRPRTNSYNR</sequence>
<feature type="region of interest" description="Disordered" evidence="1">
    <location>
        <begin position="153"/>
        <end position="201"/>
    </location>
</feature>
<dbReference type="SUPFAM" id="SSF53335">
    <property type="entry name" value="S-adenosyl-L-methionine-dependent methyltransferases"/>
    <property type="match status" value="1"/>
</dbReference>
<feature type="non-terminal residue" evidence="2">
    <location>
        <position position="201"/>
    </location>
</feature>
<dbReference type="Gene3D" id="3.40.50.150">
    <property type="entry name" value="Vaccinia Virus protein VP39"/>
    <property type="match status" value="1"/>
</dbReference>
<dbReference type="InterPro" id="IPR029063">
    <property type="entry name" value="SAM-dependent_MTases_sf"/>
</dbReference>
<reference evidence="2" key="1">
    <citation type="journal article" date="2013" name="Environ. Microbiol.">
        <title>Microbiota from the distal guts of lean and obese adolescents exhibit partial functional redundancy besides clear differences in community structure.</title>
        <authorList>
            <person name="Ferrer M."/>
            <person name="Ruiz A."/>
            <person name="Lanza F."/>
            <person name="Haange S.B."/>
            <person name="Oberbach A."/>
            <person name="Till H."/>
            <person name="Bargiela R."/>
            <person name="Campoy C."/>
            <person name="Segura M.T."/>
            <person name="Richter M."/>
            <person name="von Bergen M."/>
            <person name="Seifert J."/>
            <person name="Suarez A."/>
        </authorList>
    </citation>
    <scope>NUCLEOTIDE SEQUENCE</scope>
</reference>
<organism evidence="2">
    <name type="scientific">human gut metagenome</name>
    <dbReference type="NCBI Taxonomy" id="408170"/>
    <lineage>
        <taxon>unclassified sequences</taxon>
        <taxon>metagenomes</taxon>
        <taxon>organismal metagenomes</taxon>
    </lineage>
</organism>
<protein>
    <submittedName>
        <fullName evidence="2">SNF2 family protein</fullName>
    </submittedName>
</protein>
<comment type="caution">
    <text evidence="2">The sequence shown here is derived from an EMBL/GenBank/DDBJ whole genome shotgun (WGS) entry which is preliminary data.</text>
</comment>
<evidence type="ECO:0000256" key="1">
    <source>
        <dbReference type="SAM" id="MobiDB-lite"/>
    </source>
</evidence>
<evidence type="ECO:0000313" key="2">
    <source>
        <dbReference type="EMBL" id="EKC62021.1"/>
    </source>
</evidence>
<proteinExistence type="predicted"/>